<reference evidence="4" key="1">
    <citation type="submission" date="2014-09" db="EMBL/GenBank/DDBJ databases">
        <authorList>
            <person name="Sharma Rahul"/>
            <person name="Thines Marco"/>
        </authorList>
    </citation>
    <scope>NUCLEOTIDE SEQUENCE [LARGE SCALE GENOMIC DNA]</scope>
</reference>
<sequence>MDKSKLQNFNQIPFEFPQRRFPDLRSLNGSHLSVHVTPSSRLSRYLDFLNQYKRRFHHYVRGITLESYPWIGWFYTYAFVQLFFFVSRYLALKALVNMYGTSDDYRFPIKFLALSLGFLEDFVCTTYFVCALWIFDTLKHETLKKQNMESKGLPLIFQVATFVISWFLFFLLTAPFITDVVLVLYRDMRFSLGLFVTIWHERHFLKNVPISNEELLVAYQTSSIVFLITTLFAFGRVRLTWLDLTLWNPLNLVTKFTKIQSGLQYHAVPLEEGTEDEKKVNQLTKRSFKGFAARHRIVAMLLGLVIIPAFVMVLRCICTPLVAYAALNVTLNEFLLHQFEPTQANIKFQTLQNGDPWVENFIDVAEEHQRFGNNTLFRRTTGFHGDLAFNVSIDSKDPPNVVIIAIESFRFRDSRYLVGQDDPSNLFKGTNLTITPNFDKWAKRGVAMRNIWSSIPTSRSLESLLFAQVPYPSMSESGITGGKVDVKLSGLPQLFSQKGYETYFTTGSSITLDAWDIFLPTHGFEQVWDREAMMDLAESNLNISREDWEGAARRGFSWGVHDDITFQLLGDLLVKKRNKQQARMAQGRPKVPTFVTHYTISSHEPFDHWPKWYDEMPKPTFYTMFQDEKKAKQIERYMKVRYFTDMELGKFMDRMDREGILNDTIIVILGDHGQAPEIANANQHEESVTRVPAAIIAEGRLGDAVGLVIDDAAEQYDFLNTLADITGLPEGGFEQNGVGRSLKRKLPFGQRIVFTNDPIRKMAIVRGKQRLRYDAVTDAMMLHDTDRDFFMKTDLLPRLSPEERAEWNDLREDGRRISEYYKKRWDGKCLLTVKCDV</sequence>
<dbReference type="STRING" id="4781.A0A0P1ANS4"/>
<dbReference type="InterPro" id="IPR052701">
    <property type="entry name" value="GAG_Ulvan_Degrading_Sulfatases"/>
</dbReference>
<evidence type="ECO:0000313" key="3">
    <source>
        <dbReference type="EMBL" id="CEG42388.1"/>
    </source>
</evidence>
<protein>
    <submittedName>
        <fullName evidence="3">Sulfatase-like protein</fullName>
    </submittedName>
</protein>
<dbReference type="OMA" id="WASWANL"/>
<feature type="transmembrane region" description="Helical" evidence="1">
    <location>
        <begin position="70"/>
        <end position="91"/>
    </location>
</feature>
<feature type="transmembrane region" description="Helical" evidence="1">
    <location>
        <begin position="111"/>
        <end position="135"/>
    </location>
</feature>
<proteinExistence type="predicted"/>
<accession>A0A0P1ANS4</accession>
<dbReference type="SUPFAM" id="SSF53649">
    <property type="entry name" value="Alkaline phosphatase-like"/>
    <property type="match status" value="1"/>
</dbReference>
<dbReference type="Proteomes" id="UP000054928">
    <property type="component" value="Unassembled WGS sequence"/>
</dbReference>
<feature type="transmembrane region" description="Helical" evidence="1">
    <location>
        <begin position="216"/>
        <end position="234"/>
    </location>
</feature>
<evidence type="ECO:0000313" key="4">
    <source>
        <dbReference type="Proteomes" id="UP000054928"/>
    </source>
</evidence>
<dbReference type="AlphaFoldDB" id="A0A0P1ANS4"/>
<dbReference type="InterPro" id="IPR000917">
    <property type="entry name" value="Sulfatase_N"/>
</dbReference>
<name>A0A0P1ANS4_PLAHL</name>
<feature type="domain" description="Sulfatase N-terminal" evidence="2">
    <location>
        <begin position="399"/>
        <end position="727"/>
    </location>
</feature>
<dbReference type="PANTHER" id="PTHR43751">
    <property type="entry name" value="SULFATASE"/>
    <property type="match status" value="1"/>
</dbReference>
<dbReference type="Gene3D" id="3.40.720.10">
    <property type="entry name" value="Alkaline Phosphatase, subunit A"/>
    <property type="match status" value="1"/>
</dbReference>
<evidence type="ECO:0000256" key="1">
    <source>
        <dbReference type="SAM" id="Phobius"/>
    </source>
</evidence>
<feature type="transmembrane region" description="Helical" evidence="1">
    <location>
        <begin position="297"/>
        <end position="314"/>
    </location>
</feature>
<dbReference type="InterPro" id="IPR017850">
    <property type="entry name" value="Alkaline_phosphatase_core_sf"/>
</dbReference>
<dbReference type="PANTHER" id="PTHR43751:SF3">
    <property type="entry name" value="SULFATASE N-TERMINAL DOMAIN-CONTAINING PROTEIN"/>
    <property type="match status" value="1"/>
</dbReference>
<dbReference type="GeneID" id="36407724"/>
<dbReference type="OrthoDB" id="103349at2759"/>
<feature type="transmembrane region" description="Helical" evidence="1">
    <location>
        <begin position="155"/>
        <end position="185"/>
    </location>
</feature>
<dbReference type="EMBL" id="CCYD01000645">
    <property type="protein sequence ID" value="CEG42388.1"/>
    <property type="molecule type" value="Genomic_DNA"/>
</dbReference>
<dbReference type="CDD" id="cd16015">
    <property type="entry name" value="LTA_synthase"/>
    <property type="match status" value="1"/>
</dbReference>
<organism evidence="3 4">
    <name type="scientific">Plasmopara halstedii</name>
    <name type="common">Downy mildew of sunflower</name>
    <dbReference type="NCBI Taxonomy" id="4781"/>
    <lineage>
        <taxon>Eukaryota</taxon>
        <taxon>Sar</taxon>
        <taxon>Stramenopiles</taxon>
        <taxon>Oomycota</taxon>
        <taxon>Peronosporomycetes</taxon>
        <taxon>Peronosporales</taxon>
        <taxon>Peronosporaceae</taxon>
        <taxon>Plasmopara</taxon>
    </lineage>
</organism>
<keyword evidence="1" id="KW-0472">Membrane</keyword>
<dbReference type="RefSeq" id="XP_024578757.1">
    <property type="nucleotide sequence ID" value="XM_024728263.1"/>
</dbReference>
<keyword evidence="4" id="KW-1185">Reference proteome</keyword>
<keyword evidence="1" id="KW-1133">Transmembrane helix</keyword>
<dbReference type="Pfam" id="PF00884">
    <property type="entry name" value="Sulfatase"/>
    <property type="match status" value="1"/>
</dbReference>
<evidence type="ECO:0000259" key="2">
    <source>
        <dbReference type="Pfam" id="PF00884"/>
    </source>
</evidence>
<keyword evidence="1" id="KW-0812">Transmembrane</keyword>